<accession>A0A0D1ZYB4</accession>
<dbReference type="GO" id="GO:0000976">
    <property type="term" value="F:transcription cis-regulatory region binding"/>
    <property type="evidence" value="ECO:0007669"/>
    <property type="project" value="TreeGrafter"/>
</dbReference>
<keyword evidence="8" id="KW-1185">Reference proteome</keyword>
<feature type="compositionally biased region" description="Basic and acidic residues" evidence="6">
    <location>
        <begin position="32"/>
        <end position="41"/>
    </location>
</feature>
<evidence type="ECO:0000256" key="6">
    <source>
        <dbReference type="SAM" id="MobiDB-lite"/>
    </source>
</evidence>
<dbReference type="PANTHER" id="PTHR31845">
    <property type="entry name" value="FINGER DOMAIN PROTEIN, PUTATIVE-RELATED"/>
    <property type="match status" value="1"/>
</dbReference>
<dbReference type="AlphaFoldDB" id="A0A0D1ZYB4"/>
<evidence type="ECO:0000313" key="8">
    <source>
        <dbReference type="Proteomes" id="UP000053259"/>
    </source>
</evidence>
<dbReference type="HOGENOM" id="CLU_011003_2_0_1"/>
<dbReference type="GO" id="GO:0005634">
    <property type="term" value="C:nucleus"/>
    <property type="evidence" value="ECO:0007669"/>
    <property type="project" value="UniProtKB-SubCell"/>
</dbReference>
<dbReference type="Proteomes" id="UP000053259">
    <property type="component" value="Unassembled WGS sequence"/>
</dbReference>
<dbReference type="PANTHER" id="PTHR31845:SF17">
    <property type="entry name" value="ZN(II)2CYS6 TRANSCRIPTION FACTOR (EUROFUNG)"/>
    <property type="match status" value="1"/>
</dbReference>
<protein>
    <recommendedName>
        <fullName evidence="9">Transcription factor domain-containing protein</fullName>
    </recommendedName>
</protein>
<keyword evidence="4" id="KW-0804">Transcription</keyword>
<dbReference type="EMBL" id="KN847586">
    <property type="protein sequence ID" value="KIV99069.1"/>
    <property type="molecule type" value="Genomic_DNA"/>
</dbReference>
<sequence length="576" mass="64891">MNLLRKDVAHMFSTLSRVCEYLNLEPPLPLLSEKDAKEGNREAASPLENSSEDGEYELSPPTSPSAAQAPIDTYLTSAQQEAAAESAGAARPRTRRKTAERPDLISKGLVSAEEAEGLVQSYLSRLDRFLYGIASQYKDAQQVRQASPTLLAAMCATAAFQDVKHQALFDVCNREYRALVSASLFENRSHEFVRALCIGSFWLPDASRILSSDAIRRAVDCRLHRQFYRLTEPPRPADNRMDPTLGLSDARDKMRLWYLLYICDQHLSILYNQDSLMRQEKDAIENRELFLARQGLLPSAQDVRLMSQVSLLVIMCQIRDVFGCEQNKPVSKTLAVQFTHFTRELDQWYAKYSGIFEPDPYIGSFPLAGLTMHYQFGKLYLGHHVFRGLETDPIPPHFVSVASGAREAAALIFSLILDNDAFRENILGMPYYFHIMISFAGNFLLEVCMKYREQLNINVEDEFRRVSDVVALFARTAAVPQHPIARVTIGLMRKLTEYTTALGIDSMMAGSPFAYPKWAAARDYHSNPLNGSTGPASFEMQFTTMLPDDFLYTGFGGMNFTDSQFHCIPQHASAEQ</sequence>
<dbReference type="VEuPathDB" id="FungiDB:PV09_09235"/>
<dbReference type="GO" id="GO:0000981">
    <property type="term" value="F:DNA-binding transcription factor activity, RNA polymerase II-specific"/>
    <property type="evidence" value="ECO:0007669"/>
    <property type="project" value="TreeGrafter"/>
</dbReference>
<dbReference type="RefSeq" id="XP_016208939.1">
    <property type="nucleotide sequence ID" value="XM_016363262.1"/>
</dbReference>
<reference evidence="7 8" key="1">
    <citation type="submission" date="2015-01" db="EMBL/GenBank/DDBJ databases">
        <title>The Genome Sequence of Ochroconis gallopava CBS43764.</title>
        <authorList>
            <consortium name="The Broad Institute Genomics Platform"/>
            <person name="Cuomo C."/>
            <person name="de Hoog S."/>
            <person name="Gorbushina A."/>
            <person name="Stielow B."/>
            <person name="Teixiera M."/>
            <person name="Abouelleil A."/>
            <person name="Chapman S.B."/>
            <person name="Priest M."/>
            <person name="Young S.K."/>
            <person name="Wortman J."/>
            <person name="Nusbaum C."/>
            <person name="Birren B."/>
        </authorList>
    </citation>
    <scope>NUCLEOTIDE SEQUENCE [LARGE SCALE GENOMIC DNA]</scope>
    <source>
        <strain evidence="7 8">CBS 43764</strain>
    </source>
</reference>
<dbReference type="InParanoid" id="A0A0D1ZYB4"/>
<keyword evidence="3" id="KW-0238">DNA-binding</keyword>
<feature type="compositionally biased region" description="Low complexity" evidence="6">
    <location>
        <begin position="77"/>
        <end position="90"/>
    </location>
</feature>
<feature type="region of interest" description="Disordered" evidence="6">
    <location>
        <begin position="32"/>
        <end position="102"/>
    </location>
</feature>
<dbReference type="CDD" id="cd12148">
    <property type="entry name" value="fungal_TF_MHR"/>
    <property type="match status" value="1"/>
</dbReference>
<gene>
    <name evidence="7" type="ORF">PV09_09235</name>
</gene>
<comment type="subcellular location">
    <subcellularLocation>
        <location evidence="1">Nucleus</location>
    </subcellularLocation>
</comment>
<proteinExistence type="predicted"/>
<organism evidence="7 8">
    <name type="scientific">Verruconis gallopava</name>
    <dbReference type="NCBI Taxonomy" id="253628"/>
    <lineage>
        <taxon>Eukaryota</taxon>
        <taxon>Fungi</taxon>
        <taxon>Dikarya</taxon>
        <taxon>Ascomycota</taxon>
        <taxon>Pezizomycotina</taxon>
        <taxon>Dothideomycetes</taxon>
        <taxon>Pleosporomycetidae</taxon>
        <taxon>Venturiales</taxon>
        <taxon>Sympoventuriaceae</taxon>
        <taxon>Verruconis</taxon>
    </lineage>
</organism>
<evidence type="ECO:0000256" key="1">
    <source>
        <dbReference type="ARBA" id="ARBA00004123"/>
    </source>
</evidence>
<evidence type="ECO:0000313" key="7">
    <source>
        <dbReference type="EMBL" id="KIV99069.1"/>
    </source>
</evidence>
<dbReference type="OrthoDB" id="1925334at2759"/>
<dbReference type="GeneID" id="27317208"/>
<evidence type="ECO:0008006" key="9">
    <source>
        <dbReference type="Google" id="ProtNLM"/>
    </source>
</evidence>
<evidence type="ECO:0000256" key="3">
    <source>
        <dbReference type="ARBA" id="ARBA00023125"/>
    </source>
</evidence>
<dbReference type="InterPro" id="IPR051089">
    <property type="entry name" value="prtT"/>
</dbReference>
<name>A0A0D1ZYB4_9PEZI</name>
<evidence type="ECO:0000256" key="4">
    <source>
        <dbReference type="ARBA" id="ARBA00023163"/>
    </source>
</evidence>
<keyword evidence="5" id="KW-0539">Nucleus</keyword>
<evidence type="ECO:0000256" key="5">
    <source>
        <dbReference type="ARBA" id="ARBA00023242"/>
    </source>
</evidence>
<evidence type="ECO:0000256" key="2">
    <source>
        <dbReference type="ARBA" id="ARBA00023015"/>
    </source>
</evidence>
<keyword evidence="2" id="KW-0805">Transcription regulation</keyword>